<evidence type="ECO:0000313" key="1">
    <source>
        <dbReference type="EMBL" id="WQJ54164.1"/>
    </source>
</evidence>
<protein>
    <submittedName>
        <fullName evidence="1">Uncharacterized protein</fullName>
    </submittedName>
</protein>
<reference evidence="1 2" key="1">
    <citation type="submission" date="2023-11" db="EMBL/GenBank/DDBJ databases">
        <authorList>
            <person name="Cook R."/>
            <person name="Crisci M."/>
            <person name="Pye H."/>
            <person name="Adriaenssens E."/>
            <person name="Santini J."/>
        </authorList>
    </citation>
    <scope>NUCLEOTIDE SEQUENCE [LARGE SCALE GENOMIC DNA]</scope>
    <source>
        <strain evidence="1">Lak_Megaphage_RVC_AP1_GC26</strain>
    </source>
</reference>
<dbReference type="EMBL" id="OR769218">
    <property type="protein sequence ID" value="WQJ54164.1"/>
    <property type="molecule type" value="Genomic_DNA"/>
</dbReference>
<evidence type="ECO:0000313" key="2">
    <source>
        <dbReference type="Proteomes" id="UP001346559"/>
    </source>
</evidence>
<dbReference type="Proteomes" id="UP001346559">
    <property type="component" value="Segment"/>
</dbReference>
<proteinExistence type="predicted"/>
<sequence length="90" mass="9980">MKPKKHSMRNGLTVADVKDTPEDVSMDSFLEDGDNSFVENIEPGKMPAEDLRIEALKRAIDIAKLMSNVTTQDVINIASKIADYISNTQI</sequence>
<keyword evidence="2" id="KW-1185">Reference proteome</keyword>
<organism evidence="1 2">
    <name type="scientific">phage Lak_Megaphage_RVC_AP1_GC26</name>
    <dbReference type="NCBI Taxonomy" id="3109224"/>
    <lineage>
        <taxon>Viruses</taxon>
        <taxon>Duplodnaviria</taxon>
        <taxon>Heunggongvirae</taxon>
        <taxon>Uroviricota</taxon>
        <taxon>Caudoviricetes</taxon>
        <taxon>Caudoviricetes code 15 clade</taxon>
    </lineage>
</organism>
<accession>A0ABZ0Z539</accession>
<name>A0ABZ0Z539_9CAUD</name>